<name>A0A1Y6K1T3_9CHLR</name>
<keyword evidence="2" id="KW-1185">Reference proteome</keyword>
<evidence type="ECO:0000313" key="1">
    <source>
        <dbReference type="EMBL" id="SMX53652.1"/>
    </source>
</evidence>
<dbReference type="RefSeq" id="WP_087861581.1">
    <property type="nucleotide sequence ID" value="NZ_LT859958.1"/>
</dbReference>
<organism evidence="1 2">
    <name type="scientific">Candidatus Brevifilum fermentans</name>
    <dbReference type="NCBI Taxonomy" id="1986204"/>
    <lineage>
        <taxon>Bacteria</taxon>
        <taxon>Bacillati</taxon>
        <taxon>Chloroflexota</taxon>
        <taxon>Anaerolineae</taxon>
        <taxon>Anaerolineales</taxon>
        <taxon>Anaerolineaceae</taxon>
        <taxon>Candidatus Brevifilum</taxon>
    </lineage>
</organism>
<protein>
    <submittedName>
        <fullName evidence="1">Uncharacterized protein</fullName>
    </submittedName>
</protein>
<dbReference type="KEGG" id="abat:CFX1CAM_0586"/>
<reference evidence="2" key="1">
    <citation type="submission" date="2017-05" db="EMBL/GenBank/DDBJ databases">
        <authorList>
            <person name="Kirkegaard R."/>
            <person name="Mcilroy J S."/>
        </authorList>
    </citation>
    <scope>NUCLEOTIDE SEQUENCE [LARGE SCALE GENOMIC DNA]</scope>
</reference>
<evidence type="ECO:0000313" key="2">
    <source>
        <dbReference type="Proteomes" id="UP000195514"/>
    </source>
</evidence>
<accession>A0A1Y6K1T3</accession>
<sequence length="79" mass="8392">MSSREREARVSIQSQADQGLQVLEHVGAAKHREIKLQPVTGGLVSITGGIGGVTRIYLLFIINDPEAKNGGSAVKAHQT</sequence>
<gene>
    <name evidence="1" type="ORF">CFX1CAM_0586</name>
</gene>
<proteinExistence type="predicted"/>
<dbReference type="AlphaFoldDB" id="A0A1Y6K1T3"/>
<dbReference type="EMBL" id="LT859958">
    <property type="protein sequence ID" value="SMX53652.1"/>
    <property type="molecule type" value="Genomic_DNA"/>
</dbReference>
<dbReference type="Proteomes" id="UP000195514">
    <property type="component" value="Chromosome I"/>
</dbReference>